<evidence type="ECO:0000256" key="2">
    <source>
        <dbReference type="SAM" id="SignalP"/>
    </source>
</evidence>
<protein>
    <submittedName>
        <fullName evidence="4">Uncharacterized protein</fullName>
    </submittedName>
</protein>
<dbReference type="EMBL" id="MOOB01000220">
    <property type="protein sequence ID" value="OQE64755.1"/>
    <property type="molecule type" value="Genomic_DNA"/>
</dbReference>
<feature type="chain" id="PRO_5013003396" evidence="2">
    <location>
        <begin position="20"/>
        <end position="191"/>
    </location>
</feature>
<dbReference type="EMBL" id="CAJVNV010000114">
    <property type="protein sequence ID" value="CAG8057494.1"/>
    <property type="molecule type" value="Genomic_DNA"/>
</dbReference>
<organism evidence="4 5">
    <name type="scientific">Penicillium nalgiovense</name>
    <dbReference type="NCBI Taxonomy" id="60175"/>
    <lineage>
        <taxon>Eukaryota</taxon>
        <taxon>Fungi</taxon>
        <taxon>Dikarya</taxon>
        <taxon>Ascomycota</taxon>
        <taxon>Pezizomycotina</taxon>
        <taxon>Eurotiomycetes</taxon>
        <taxon>Eurotiomycetidae</taxon>
        <taxon>Eurotiales</taxon>
        <taxon>Aspergillaceae</taxon>
        <taxon>Penicillium</taxon>
    </lineage>
</organism>
<dbReference type="Proteomes" id="UP001153461">
    <property type="component" value="Unassembled WGS sequence"/>
</dbReference>
<keyword evidence="2" id="KW-0732">Signal</keyword>
<dbReference type="OMA" id="VAWIEVE"/>
<dbReference type="Proteomes" id="UP000191691">
    <property type="component" value="Unassembled WGS sequence"/>
</dbReference>
<sequence>MRFSVAIILASAYARASLGGTLEIIDIDKKCAIWSNDNHGCTGSSAFFSQLDGDYCSKLDKVANSTHPGYPMRGAEACGTENNSSAAWVKVEETGVITFYNFQGNKSRCTLDNGLKHGSRCTASDLLPATESSSIKSSYAESSTSEPSSIKFSPTALPSAMSSSAFTTLESSFSATKPLTTFQTAPFSDCS</sequence>
<evidence type="ECO:0000313" key="3">
    <source>
        <dbReference type="EMBL" id="CAG8057494.1"/>
    </source>
</evidence>
<gene>
    <name evidence="4" type="ORF">PENNAL_c0220G02594</name>
    <name evidence="3" type="ORF">PNAL_LOCUS3473</name>
</gene>
<feature type="compositionally biased region" description="Low complexity" evidence="1">
    <location>
        <begin position="137"/>
        <end position="154"/>
    </location>
</feature>
<accession>A0A1V6WPK5</accession>
<reference evidence="5" key="2">
    <citation type="journal article" date="2017" name="Nat. Microbiol.">
        <title>Global analysis of biosynthetic gene clusters reveals vast potential of secondary metabolite production in Penicillium species.</title>
        <authorList>
            <person name="Nielsen J.C."/>
            <person name="Grijseels S."/>
            <person name="Prigent S."/>
            <person name="Ji B."/>
            <person name="Dainat J."/>
            <person name="Nielsen K.F."/>
            <person name="Frisvad J.C."/>
            <person name="Workman M."/>
            <person name="Nielsen J."/>
        </authorList>
    </citation>
    <scope>NUCLEOTIDE SEQUENCE [LARGE SCALE GENOMIC DNA]</scope>
    <source>
        <strain evidence="5">IBT 13039</strain>
    </source>
</reference>
<name>A0A1V6WPK5_PENNA</name>
<reference evidence="4" key="1">
    <citation type="submission" date="2016-10" db="EMBL/GenBank/DDBJ databases">
        <title>Uncovering the secondary metabolism of Penicillium species provides insights into the evolution of 6-MSA pathways.</title>
        <authorList>
            <person name="Nielsen J.C."/>
            <person name="Nielsen J."/>
        </authorList>
    </citation>
    <scope>NUCLEOTIDE SEQUENCE [LARGE SCALE GENOMIC DNA]</scope>
    <source>
        <strain evidence="4">IBT 13039</strain>
    </source>
</reference>
<proteinExistence type="predicted"/>
<reference evidence="3" key="3">
    <citation type="submission" date="2021-07" db="EMBL/GenBank/DDBJ databases">
        <authorList>
            <person name="Branca A.L. A."/>
        </authorList>
    </citation>
    <scope>NUCLEOTIDE SEQUENCE</scope>
</reference>
<comment type="caution">
    <text evidence="4">The sequence shown here is derived from an EMBL/GenBank/DDBJ whole genome shotgun (WGS) entry which is preliminary data.</text>
</comment>
<evidence type="ECO:0000313" key="5">
    <source>
        <dbReference type="Proteomes" id="UP000191691"/>
    </source>
</evidence>
<keyword evidence="5" id="KW-1185">Reference proteome</keyword>
<feature type="region of interest" description="Disordered" evidence="1">
    <location>
        <begin position="137"/>
        <end position="157"/>
    </location>
</feature>
<feature type="signal peptide" evidence="2">
    <location>
        <begin position="1"/>
        <end position="19"/>
    </location>
</feature>
<dbReference type="AlphaFoldDB" id="A0A1V6WPK5"/>
<dbReference type="OrthoDB" id="5360701at2759"/>
<evidence type="ECO:0000313" key="4">
    <source>
        <dbReference type="EMBL" id="OQE64755.1"/>
    </source>
</evidence>
<evidence type="ECO:0000256" key="1">
    <source>
        <dbReference type="SAM" id="MobiDB-lite"/>
    </source>
</evidence>